<keyword evidence="6" id="KW-0406">Ion transport</keyword>
<feature type="domain" description="AAA+ ATPase" evidence="8">
    <location>
        <begin position="43"/>
        <end position="210"/>
    </location>
</feature>
<accession>A0A8J3QHX6</accession>
<dbReference type="InterPro" id="IPR003959">
    <property type="entry name" value="ATPase_AAA_core"/>
</dbReference>
<evidence type="ECO:0000256" key="6">
    <source>
        <dbReference type="ARBA" id="ARBA00023065"/>
    </source>
</evidence>
<protein>
    <submittedName>
        <fullName evidence="9">ABC transporter ATP-binding protein</fullName>
    </submittedName>
</protein>
<evidence type="ECO:0000256" key="5">
    <source>
        <dbReference type="ARBA" id="ARBA00023004"/>
    </source>
</evidence>
<dbReference type="AlphaFoldDB" id="A0A8J3QHX6"/>
<dbReference type="Pfam" id="PF13304">
    <property type="entry name" value="AAA_21"/>
    <property type="match status" value="1"/>
</dbReference>
<keyword evidence="9" id="KW-0547">Nucleotide-binding</keyword>
<evidence type="ECO:0000256" key="1">
    <source>
        <dbReference type="ARBA" id="ARBA00004202"/>
    </source>
</evidence>
<evidence type="ECO:0000256" key="2">
    <source>
        <dbReference type="ARBA" id="ARBA00022448"/>
    </source>
</evidence>
<comment type="subcellular location">
    <subcellularLocation>
        <location evidence="1">Cell membrane</location>
        <topology evidence="1">Peripheral membrane protein</topology>
    </subcellularLocation>
</comment>
<dbReference type="PANTHER" id="PTHR42771:SF2">
    <property type="entry name" value="IRON(3+)-HYDROXAMATE IMPORT ATP-BINDING PROTEIN FHUC"/>
    <property type="match status" value="1"/>
</dbReference>
<keyword evidence="10" id="KW-1185">Reference proteome</keyword>
<keyword evidence="9" id="KW-0067">ATP-binding</keyword>
<dbReference type="InterPro" id="IPR027417">
    <property type="entry name" value="P-loop_NTPase"/>
</dbReference>
<dbReference type="InterPro" id="IPR038729">
    <property type="entry name" value="Rad50/SbcC_AAA"/>
</dbReference>
<organism evidence="9 10">
    <name type="scientific">Rhizocola hellebori</name>
    <dbReference type="NCBI Taxonomy" id="1392758"/>
    <lineage>
        <taxon>Bacteria</taxon>
        <taxon>Bacillati</taxon>
        <taxon>Actinomycetota</taxon>
        <taxon>Actinomycetes</taxon>
        <taxon>Micromonosporales</taxon>
        <taxon>Micromonosporaceae</taxon>
        <taxon>Rhizocola</taxon>
    </lineage>
</organism>
<dbReference type="Pfam" id="PF13476">
    <property type="entry name" value="AAA_23"/>
    <property type="match status" value="1"/>
</dbReference>
<evidence type="ECO:0000313" key="10">
    <source>
        <dbReference type="Proteomes" id="UP000612899"/>
    </source>
</evidence>
<dbReference type="SUPFAM" id="SSF52540">
    <property type="entry name" value="P-loop containing nucleoside triphosphate hydrolases"/>
    <property type="match status" value="1"/>
</dbReference>
<dbReference type="GO" id="GO:0016887">
    <property type="term" value="F:ATP hydrolysis activity"/>
    <property type="evidence" value="ECO:0007669"/>
    <property type="project" value="InterPro"/>
</dbReference>
<dbReference type="EMBL" id="BONY01000082">
    <property type="protein sequence ID" value="GIH10025.1"/>
    <property type="molecule type" value="Genomic_DNA"/>
</dbReference>
<keyword evidence="5" id="KW-0408">Iron</keyword>
<evidence type="ECO:0000256" key="7">
    <source>
        <dbReference type="ARBA" id="ARBA00023136"/>
    </source>
</evidence>
<keyword evidence="3" id="KW-1003">Cell membrane</keyword>
<dbReference type="Gene3D" id="3.40.50.300">
    <property type="entry name" value="P-loop containing nucleotide triphosphate hydrolases"/>
    <property type="match status" value="2"/>
</dbReference>
<evidence type="ECO:0000256" key="4">
    <source>
        <dbReference type="ARBA" id="ARBA00022496"/>
    </source>
</evidence>
<dbReference type="CDD" id="cd00267">
    <property type="entry name" value="ABC_ATPase"/>
    <property type="match status" value="1"/>
</dbReference>
<dbReference type="GO" id="GO:0006826">
    <property type="term" value="P:iron ion transport"/>
    <property type="evidence" value="ECO:0007669"/>
    <property type="project" value="UniProtKB-KW"/>
</dbReference>
<keyword evidence="2" id="KW-0813">Transport</keyword>
<evidence type="ECO:0000259" key="8">
    <source>
        <dbReference type="SMART" id="SM00382"/>
    </source>
</evidence>
<dbReference type="PANTHER" id="PTHR42771">
    <property type="entry name" value="IRON(3+)-HYDROXAMATE IMPORT ATP-BINDING PROTEIN FHUC"/>
    <property type="match status" value="1"/>
</dbReference>
<dbReference type="InterPro" id="IPR003593">
    <property type="entry name" value="AAA+_ATPase"/>
</dbReference>
<dbReference type="InterPro" id="IPR051535">
    <property type="entry name" value="Siderophore_ABC-ATPase"/>
</dbReference>
<proteinExistence type="predicted"/>
<sequence>MSAALATHPVRRAESNGEPFDRNAWWARIPAIRTVLTDGLDLPAGVTFLVGENGCGKSTLIEGLAVAYGLNAEGGSRSARHSTRVTESPLGDMLRLVRSPGRRAHAYFLRAETMHGLYSYLESLSGSPDHDLHERSHGEGFLALLERKFAGAGFYLMDEPESALSFTSTLSLVGRLHELARRGAQVIVATHSPLLVTMPGAHLIALDQQGLRYVDSWRDLDIVSHWRAYLDDPDRYLRHLLTSDSD</sequence>
<keyword evidence="4" id="KW-0410">Iron transport</keyword>
<dbReference type="GO" id="GO:0005524">
    <property type="term" value="F:ATP binding"/>
    <property type="evidence" value="ECO:0007669"/>
    <property type="project" value="UniProtKB-KW"/>
</dbReference>
<reference evidence="9" key="1">
    <citation type="submission" date="2021-01" db="EMBL/GenBank/DDBJ databases">
        <title>Whole genome shotgun sequence of Rhizocola hellebori NBRC 109834.</title>
        <authorList>
            <person name="Komaki H."/>
            <person name="Tamura T."/>
        </authorList>
    </citation>
    <scope>NUCLEOTIDE SEQUENCE</scope>
    <source>
        <strain evidence="9">NBRC 109834</strain>
    </source>
</reference>
<dbReference type="RefSeq" id="WP_203913750.1">
    <property type="nucleotide sequence ID" value="NZ_BONY01000082.1"/>
</dbReference>
<comment type="caution">
    <text evidence="9">The sequence shown here is derived from an EMBL/GenBank/DDBJ whole genome shotgun (WGS) entry which is preliminary data.</text>
</comment>
<dbReference type="SMART" id="SM00382">
    <property type="entry name" value="AAA"/>
    <property type="match status" value="1"/>
</dbReference>
<gene>
    <name evidence="9" type="ORF">Rhe02_80920</name>
</gene>
<evidence type="ECO:0000313" key="9">
    <source>
        <dbReference type="EMBL" id="GIH10025.1"/>
    </source>
</evidence>
<dbReference type="GO" id="GO:0006302">
    <property type="term" value="P:double-strand break repair"/>
    <property type="evidence" value="ECO:0007669"/>
    <property type="project" value="InterPro"/>
</dbReference>
<dbReference type="Proteomes" id="UP000612899">
    <property type="component" value="Unassembled WGS sequence"/>
</dbReference>
<evidence type="ECO:0000256" key="3">
    <source>
        <dbReference type="ARBA" id="ARBA00022475"/>
    </source>
</evidence>
<keyword evidence="7" id="KW-0472">Membrane</keyword>
<dbReference type="GO" id="GO:0005886">
    <property type="term" value="C:plasma membrane"/>
    <property type="evidence" value="ECO:0007669"/>
    <property type="project" value="UniProtKB-SubCell"/>
</dbReference>
<name>A0A8J3QHX6_9ACTN</name>